<keyword evidence="1 3" id="KW-0853">WD repeat</keyword>
<dbReference type="EMBL" id="LSYV01000024">
    <property type="protein sequence ID" value="KXZ49128.1"/>
    <property type="molecule type" value="Genomic_DNA"/>
</dbReference>
<dbReference type="OrthoDB" id="2096344at2759"/>
<protein>
    <submittedName>
        <fullName evidence="4">Uncharacterized protein</fullName>
    </submittedName>
</protein>
<evidence type="ECO:0000313" key="5">
    <source>
        <dbReference type="Proteomes" id="UP000075714"/>
    </source>
</evidence>
<organism evidence="4 5">
    <name type="scientific">Gonium pectorale</name>
    <name type="common">Green alga</name>
    <dbReference type="NCBI Taxonomy" id="33097"/>
    <lineage>
        <taxon>Eukaryota</taxon>
        <taxon>Viridiplantae</taxon>
        <taxon>Chlorophyta</taxon>
        <taxon>core chlorophytes</taxon>
        <taxon>Chlorophyceae</taxon>
        <taxon>CS clade</taxon>
        <taxon>Chlamydomonadales</taxon>
        <taxon>Volvocaceae</taxon>
        <taxon>Gonium</taxon>
    </lineage>
</organism>
<dbReference type="PROSITE" id="PS00678">
    <property type="entry name" value="WD_REPEATS_1"/>
    <property type="match status" value="2"/>
</dbReference>
<comment type="caution">
    <text evidence="4">The sequence shown here is derived from an EMBL/GenBank/DDBJ whole genome shotgun (WGS) entry which is preliminary data.</text>
</comment>
<dbReference type="AlphaFoldDB" id="A0A150GH10"/>
<dbReference type="Proteomes" id="UP000075714">
    <property type="component" value="Unassembled WGS sequence"/>
</dbReference>
<gene>
    <name evidence="4" type="ORF">GPECTOR_23g57</name>
</gene>
<evidence type="ECO:0000256" key="2">
    <source>
        <dbReference type="ARBA" id="ARBA00022737"/>
    </source>
</evidence>
<keyword evidence="5" id="KW-1185">Reference proteome</keyword>
<feature type="repeat" description="WD" evidence="3">
    <location>
        <begin position="342"/>
        <end position="382"/>
    </location>
</feature>
<keyword evidence="2" id="KW-0677">Repeat</keyword>
<dbReference type="Gene3D" id="2.130.10.10">
    <property type="entry name" value="YVTN repeat-like/Quinoprotein amine dehydrogenase"/>
    <property type="match status" value="1"/>
</dbReference>
<dbReference type="Pfam" id="PF00400">
    <property type="entry name" value="WD40"/>
    <property type="match status" value="2"/>
</dbReference>
<dbReference type="InterPro" id="IPR019775">
    <property type="entry name" value="WD40_repeat_CS"/>
</dbReference>
<dbReference type="PANTHER" id="PTHR19848:SF8">
    <property type="entry name" value="F-BOX AND WD REPEAT DOMAIN CONTAINING 7"/>
    <property type="match status" value="1"/>
</dbReference>
<dbReference type="InterPro" id="IPR001680">
    <property type="entry name" value="WD40_rpt"/>
</dbReference>
<dbReference type="SUPFAM" id="SSF50978">
    <property type="entry name" value="WD40 repeat-like"/>
    <property type="match status" value="1"/>
</dbReference>
<dbReference type="InterPro" id="IPR015943">
    <property type="entry name" value="WD40/YVTN_repeat-like_dom_sf"/>
</dbReference>
<name>A0A150GH10_GONPE</name>
<evidence type="ECO:0000256" key="1">
    <source>
        <dbReference type="ARBA" id="ARBA00022574"/>
    </source>
</evidence>
<sequence length="464" mass="47742">MGVVAFPPNPTGPGSCWVHLELDKAETRITIDRLKQAIERLAAARAAQGIAGLQIAPAPAGPVATDSVAGSAEIADARAETPVCPPAPATAGARVPSGAAPRLSWEVCLVTDTMDHNRDPVQALQYCTAIDGLPSGDGHGGWLVSSSRKLLNLWECSAGGGRGAPSLMLLHSQETDFSSSHLAAEPSCQLLFAASADARTGAECVTIHSLNPEAGMLAFKYKLAVVPPNQQRPAPPPGGPQPPRLLSKVASLHSFGGGLRSTCAAAYQGNVYVYDAPGLAAPPGAPPTGAPPKGSWKAHDSAPISALVTSNAGGARVATGAKDGHVILWDMRQRPPGNSWRARAHTQAVTGLQVTNDTTIVTTALDGKVNIWDLRSTAAPRASCSPDGSAVLGVKTSPAGDCVAVFTQKNLVSVDLLDGGASTSPITTSPLPRPYLDITWNAATAEIYAASTTGTVTVYRQTYS</sequence>
<accession>A0A150GH10</accession>
<reference evidence="5" key="1">
    <citation type="journal article" date="2016" name="Nat. Commun.">
        <title>The Gonium pectorale genome demonstrates co-option of cell cycle regulation during the evolution of multicellularity.</title>
        <authorList>
            <person name="Hanschen E.R."/>
            <person name="Marriage T.N."/>
            <person name="Ferris P.J."/>
            <person name="Hamaji T."/>
            <person name="Toyoda A."/>
            <person name="Fujiyama A."/>
            <person name="Neme R."/>
            <person name="Noguchi H."/>
            <person name="Minakuchi Y."/>
            <person name="Suzuki M."/>
            <person name="Kawai-Toyooka H."/>
            <person name="Smith D.R."/>
            <person name="Sparks H."/>
            <person name="Anderson J."/>
            <person name="Bakaric R."/>
            <person name="Luria V."/>
            <person name="Karger A."/>
            <person name="Kirschner M.W."/>
            <person name="Durand P.M."/>
            <person name="Michod R.E."/>
            <person name="Nozaki H."/>
            <person name="Olson B.J."/>
        </authorList>
    </citation>
    <scope>NUCLEOTIDE SEQUENCE [LARGE SCALE GENOMIC DNA]</scope>
    <source>
        <strain evidence="5">NIES-2863</strain>
    </source>
</reference>
<evidence type="ECO:0000256" key="3">
    <source>
        <dbReference type="PROSITE-ProRule" id="PRU00221"/>
    </source>
</evidence>
<dbReference type="InterPro" id="IPR036322">
    <property type="entry name" value="WD40_repeat_dom_sf"/>
</dbReference>
<dbReference type="PROSITE" id="PS50294">
    <property type="entry name" value="WD_REPEATS_REGION"/>
    <property type="match status" value="1"/>
</dbReference>
<proteinExistence type="predicted"/>
<dbReference type="PROSITE" id="PS50082">
    <property type="entry name" value="WD_REPEATS_2"/>
    <property type="match status" value="1"/>
</dbReference>
<evidence type="ECO:0000313" key="4">
    <source>
        <dbReference type="EMBL" id="KXZ49128.1"/>
    </source>
</evidence>
<dbReference type="PANTHER" id="PTHR19848">
    <property type="entry name" value="WD40 REPEAT PROTEIN"/>
    <property type="match status" value="1"/>
</dbReference>
<dbReference type="SMART" id="SM00320">
    <property type="entry name" value="WD40"/>
    <property type="match status" value="3"/>
</dbReference>
<dbReference type="STRING" id="33097.A0A150GH10"/>